<name>A0ABY3PPJ0_9CYAN</name>
<sequence>MPKYNSKPNITIDGMSGEDTDQLAISTQQICVEESLHLPDAFTLILHNPFTPGRMRDIHHWINHPALKVGAKITFGFRAATTTAPEFVADNALPKLLVGEITGIETHFTEDPSAPMVLRGYDMSHRLHKGRFNRSFVNMTDSDIVRKIVAEVGLQAGGEIEESGIPHDYVFQENQTNMAFLRERAARIGFEFFVQDEQVHFHRPRELEPVQLRWGVRLNAFRVRMSTAEQVSSVEVRSWDYTEKKTIVATAQSEQVVTRTGYEPGSSSNSQFDLQPKLVVVDHPVFNAQEADTMAQAICDEMGGEYIFADARAEGEPKVRPGRLVKLVGLGEKLTGDYYVTDARHLYHDLVYTTEFSVRGTRGGNLMTGLSPQPKLKPGQTNLVGIVTNNKDPEGMGRVKVKFPTLTEEHESNWARVVGPGAGPKHGIYWMPEVNDEVLVCFEHGDIHRPYVVGGVWNGKDDTPETVDDSLTPVKLRTMKTRVGHYLRFADEDTPPDKKGIYIRTADNYQIQINETDQFMELRTPGGCFIKLDDATGSITIEAPMTVTIKAGQVFIN</sequence>
<dbReference type="Gene3D" id="3.55.50.10">
    <property type="entry name" value="Baseplate protein-like domains"/>
    <property type="match status" value="1"/>
</dbReference>
<organism evidence="2 3">
    <name type="scientific">Gloeobacter morelensis MG652769</name>
    <dbReference type="NCBI Taxonomy" id="2781736"/>
    <lineage>
        <taxon>Bacteria</taxon>
        <taxon>Bacillati</taxon>
        <taxon>Cyanobacteriota</taxon>
        <taxon>Cyanophyceae</taxon>
        <taxon>Gloeobacterales</taxon>
        <taxon>Gloeobacteraceae</taxon>
        <taxon>Gloeobacter</taxon>
        <taxon>Gloeobacter morelensis</taxon>
    </lineage>
</organism>
<dbReference type="Pfam" id="PF05954">
    <property type="entry name" value="Phage_GPD"/>
    <property type="match status" value="1"/>
</dbReference>
<evidence type="ECO:0000313" key="3">
    <source>
        <dbReference type="Proteomes" id="UP001054846"/>
    </source>
</evidence>
<dbReference type="RefSeq" id="WP_230842687.1">
    <property type="nucleotide sequence ID" value="NZ_CP063845.1"/>
</dbReference>
<dbReference type="InterPro" id="IPR047702">
    <property type="entry name" value="VgrG-rel"/>
</dbReference>
<feature type="domain" description="Gp5/Type VI secretion system Vgr protein OB-fold" evidence="1">
    <location>
        <begin position="384"/>
        <end position="457"/>
    </location>
</feature>
<dbReference type="SUPFAM" id="SSF69255">
    <property type="entry name" value="gp5 N-terminal domain-like"/>
    <property type="match status" value="1"/>
</dbReference>
<dbReference type="EMBL" id="CP063845">
    <property type="protein sequence ID" value="UFP95459.1"/>
    <property type="molecule type" value="Genomic_DNA"/>
</dbReference>
<dbReference type="SUPFAM" id="SSF69279">
    <property type="entry name" value="Phage tail proteins"/>
    <property type="match status" value="1"/>
</dbReference>
<dbReference type="InterPro" id="IPR037026">
    <property type="entry name" value="Vgr_OB-fold_dom_sf"/>
</dbReference>
<reference evidence="2 3" key="1">
    <citation type="journal article" date="2021" name="Genome Biol. Evol.">
        <title>Complete Genome Sequencing of a Novel Gloeobacter Species from a Waterfall Cave in Mexico.</title>
        <authorList>
            <person name="Saw J.H."/>
            <person name="Cardona T."/>
            <person name="Montejano G."/>
        </authorList>
    </citation>
    <scope>NUCLEOTIDE SEQUENCE [LARGE SCALE GENOMIC DNA]</scope>
    <source>
        <strain evidence="2">MG652769</strain>
    </source>
</reference>
<dbReference type="Pfam" id="PF04717">
    <property type="entry name" value="Phage_base_V"/>
    <property type="match status" value="1"/>
</dbReference>
<keyword evidence="3" id="KW-1185">Reference proteome</keyword>
<proteinExistence type="predicted"/>
<evidence type="ECO:0000313" key="2">
    <source>
        <dbReference type="EMBL" id="UFP95459.1"/>
    </source>
</evidence>
<gene>
    <name evidence="2" type="ORF">ISF26_04200</name>
</gene>
<evidence type="ECO:0000259" key="1">
    <source>
        <dbReference type="Pfam" id="PF04717"/>
    </source>
</evidence>
<dbReference type="Proteomes" id="UP001054846">
    <property type="component" value="Chromosome"/>
</dbReference>
<dbReference type="NCBIfam" id="NF033848">
    <property type="entry name" value="VgrG_rel"/>
    <property type="match status" value="1"/>
</dbReference>
<dbReference type="Gene3D" id="2.40.50.230">
    <property type="entry name" value="Gp5 N-terminal domain"/>
    <property type="match status" value="1"/>
</dbReference>
<accession>A0ABY3PPJ0</accession>
<dbReference type="InterPro" id="IPR006531">
    <property type="entry name" value="Gp5/Vgr_OB"/>
</dbReference>
<protein>
    <submittedName>
        <fullName evidence="2">VgrG-related protein</fullName>
    </submittedName>
</protein>